<evidence type="ECO:0000259" key="7">
    <source>
        <dbReference type="PROSITE" id="PS50011"/>
    </source>
</evidence>
<evidence type="ECO:0000256" key="6">
    <source>
        <dbReference type="SAM" id="Phobius"/>
    </source>
</evidence>
<evidence type="ECO:0000256" key="1">
    <source>
        <dbReference type="ARBA" id="ARBA00022679"/>
    </source>
</evidence>
<dbReference type="Proteomes" id="UP000198418">
    <property type="component" value="Unassembled WGS sequence"/>
</dbReference>
<dbReference type="GO" id="GO:0005524">
    <property type="term" value="F:ATP binding"/>
    <property type="evidence" value="ECO:0007669"/>
    <property type="project" value="UniProtKB-KW"/>
</dbReference>
<reference evidence="10" key="1">
    <citation type="submission" date="2017-06" db="EMBL/GenBank/DDBJ databases">
        <authorList>
            <person name="Varghese N."/>
            <person name="Submissions S."/>
        </authorList>
    </citation>
    <scope>NUCLEOTIDE SEQUENCE [LARGE SCALE GENOMIC DNA]</scope>
    <source>
        <strain evidence="10">DSM 137</strain>
    </source>
</reference>
<keyword evidence="6" id="KW-0472">Membrane</keyword>
<dbReference type="Gene3D" id="1.10.510.10">
    <property type="entry name" value="Transferase(Phosphotransferase) domain 1"/>
    <property type="match status" value="1"/>
</dbReference>
<sequence length="597" mass="65271">MLSPPPGSPSPPPSPRTRGEGATSRPFMSRLDRFDHDLRFEIGFASETGKRADNQDYAAARIGRPRVDARRATVAALADGVGGRKGGRDAAEICVRGFLDGFFSLPAPLGVRQAAARALDAINGWIVAQGRVDPQRAGMATTFTALILDGRTGHCVHVGDSRLYRLRDNALEQLTEDHVLGRGELNVLRRAVGVELNLRIDHHTFPLRPHERFLLCSDGVHGSLREAELRRILVERATPERTAGDVVAAALAAGSADNCTVLVVDILDTPPASAEEISESFESLPLPDAPEPGAVIDDFRIDALLSDGRYARLMRAEDLRAGRQVVLKFPKPDVAEDEVYRRAFLNEAFVASRVRSPWIGETIELPPKRQTRLYSAMPFLDGETLEARLQRDPPIGLDEGARLATRMARALVTLHRAGIIHRDVKPDNVMLLRDGGLKLLDLGVARLPQLEDFPDDHAPGTPSYMAPELFAGARGDEATDLFALGVTVYRLFTRAYPYGEIEPFSKPRFGKAASFAARRPDLPAWLEGAIARAIAVDPARRYGDVLEFAFEIENGVKRGGPAEPPKKALYQKNPLLFWQAVSALLAVLLAIALAPRH</sequence>
<feature type="region of interest" description="Disordered" evidence="5">
    <location>
        <begin position="1"/>
        <end position="26"/>
    </location>
</feature>
<keyword evidence="1" id="KW-0808">Transferase</keyword>
<keyword evidence="2" id="KW-0547">Nucleotide-binding</keyword>
<gene>
    <name evidence="9" type="ORF">SAMN06265338_101443</name>
</gene>
<feature type="domain" description="PPM-type phosphatase" evidence="8">
    <location>
        <begin position="41"/>
        <end position="266"/>
    </location>
</feature>
<dbReference type="CDD" id="cd00143">
    <property type="entry name" value="PP2Cc"/>
    <property type="match status" value="1"/>
</dbReference>
<dbReference type="AlphaFoldDB" id="A0A212Q796"/>
<proteinExistence type="predicted"/>
<evidence type="ECO:0000256" key="4">
    <source>
        <dbReference type="ARBA" id="ARBA00022840"/>
    </source>
</evidence>
<name>A0A212Q796_RHOAC</name>
<keyword evidence="6" id="KW-1133">Transmembrane helix</keyword>
<dbReference type="SMART" id="SM00331">
    <property type="entry name" value="PP2C_SIG"/>
    <property type="match status" value="1"/>
</dbReference>
<keyword evidence="10" id="KW-1185">Reference proteome</keyword>
<feature type="compositionally biased region" description="Pro residues" evidence="5">
    <location>
        <begin position="1"/>
        <end position="15"/>
    </location>
</feature>
<evidence type="ECO:0000256" key="2">
    <source>
        <dbReference type="ARBA" id="ARBA00022741"/>
    </source>
</evidence>
<dbReference type="GO" id="GO:0004674">
    <property type="term" value="F:protein serine/threonine kinase activity"/>
    <property type="evidence" value="ECO:0007669"/>
    <property type="project" value="TreeGrafter"/>
</dbReference>
<dbReference type="PROSITE" id="PS50011">
    <property type="entry name" value="PROTEIN_KINASE_DOM"/>
    <property type="match status" value="1"/>
</dbReference>
<organism evidence="9 10">
    <name type="scientific">Rhodoblastus acidophilus</name>
    <name type="common">Rhodopseudomonas acidophila</name>
    <dbReference type="NCBI Taxonomy" id="1074"/>
    <lineage>
        <taxon>Bacteria</taxon>
        <taxon>Pseudomonadati</taxon>
        <taxon>Pseudomonadota</taxon>
        <taxon>Alphaproteobacteria</taxon>
        <taxon>Hyphomicrobiales</taxon>
        <taxon>Rhodoblastaceae</taxon>
        <taxon>Rhodoblastus</taxon>
    </lineage>
</organism>
<evidence type="ECO:0000259" key="8">
    <source>
        <dbReference type="PROSITE" id="PS51746"/>
    </source>
</evidence>
<dbReference type="InterPro" id="IPR036457">
    <property type="entry name" value="PPM-type-like_dom_sf"/>
</dbReference>
<keyword evidence="3" id="KW-0418">Kinase</keyword>
<dbReference type="SMART" id="SM00332">
    <property type="entry name" value="PP2Cc"/>
    <property type="match status" value="1"/>
</dbReference>
<evidence type="ECO:0000313" key="9">
    <source>
        <dbReference type="EMBL" id="SNB55245.1"/>
    </source>
</evidence>
<evidence type="ECO:0000313" key="10">
    <source>
        <dbReference type="Proteomes" id="UP000198418"/>
    </source>
</evidence>
<dbReference type="InterPro" id="IPR011009">
    <property type="entry name" value="Kinase-like_dom_sf"/>
</dbReference>
<accession>A0A212Q796</accession>
<dbReference type="PANTHER" id="PTHR43289">
    <property type="entry name" value="MITOGEN-ACTIVATED PROTEIN KINASE KINASE KINASE 20-RELATED"/>
    <property type="match status" value="1"/>
</dbReference>
<dbReference type="Pfam" id="PF00069">
    <property type="entry name" value="Pkinase"/>
    <property type="match status" value="1"/>
</dbReference>
<dbReference type="InterPro" id="IPR000719">
    <property type="entry name" value="Prot_kinase_dom"/>
</dbReference>
<dbReference type="SUPFAM" id="SSF81606">
    <property type="entry name" value="PP2C-like"/>
    <property type="match status" value="1"/>
</dbReference>
<dbReference type="SMART" id="SM00220">
    <property type="entry name" value="S_TKc"/>
    <property type="match status" value="1"/>
</dbReference>
<dbReference type="InterPro" id="IPR008271">
    <property type="entry name" value="Ser/Thr_kinase_AS"/>
</dbReference>
<feature type="domain" description="Protein kinase" evidence="7">
    <location>
        <begin position="299"/>
        <end position="556"/>
    </location>
</feature>
<evidence type="ECO:0000256" key="3">
    <source>
        <dbReference type="ARBA" id="ARBA00022777"/>
    </source>
</evidence>
<dbReference type="Pfam" id="PF13672">
    <property type="entry name" value="PP2C_2"/>
    <property type="match status" value="1"/>
</dbReference>
<keyword evidence="4" id="KW-0067">ATP-binding</keyword>
<dbReference type="Gene3D" id="3.30.200.20">
    <property type="entry name" value="Phosphorylase Kinase, domain 1"/>
    <property type="match status" value="1"/>
</dbReference>
<dbReference type="PROSITE" id="PS51746">
    <property type="entry name" value="PPM_2"/>
    <property type="match status" value="1"/>
</dbReference>
<evidence type="ECO:0000256" key="5">
    <source>
        <dbReference type="SAM" id="MobiDB-lite"/>
    </source>
</evidence>
<dbReference type="EMBL" id="FYDG01000001">
    <property type="protein sequence ID" value="SNB55245.1"/>
    <property type="molecule type" value="Genomic_DNA"/>
</dbReference>
<dbReference type="Gene3D" id="3.60.40.10">
    <property type="entry name" value="PPM-type phosphatase domain"/>
    <property type="match status" value="1"/>
</dbReference>
<protein>
    <submittedName>
        <fullName evidence="9">Serine/threonine protein phosphatase PrpC</fullName>
    </submittedName>
</protein>
<dbReference type="PROSITE" id="PS00108">
    <property type="entry name" value="PROTEIN_KINASE_ST"/>
    <property type="match status" value="1"/>
</dbReference>
<dbReference type="SUPFAM" id="SSF56112">
    <property type="entry name" value="Protein kinase-like (PK-like)"/>
    <property type="match status" value="1"/>
</dbReference>
<keyword evidence="6" id="KW-0812">Transmembrane</keyword>
<dbReference type="CDD" id="cd14014">
    <property type="entry name" value="STKc_PknB_like"/>
    <property type="match status" value="1"/>
</dbReference>
<dbReference type="InterPro" id="IPR001932">
    <property type="entry name" value="PPM-type_phosphatase-like_dom"/>
</dbReference>
<dbReference type="PANTHER" id="PTHR43289:SF6">
    <property type="entry name" value="SERINE_THREONINE-PROTEIN KINASE NEKL-3"/>
    <property type="match status" value="1"/>
</dbReference>
<feature type="transmembrane region" description="Helical" evidence="6">
    <location>
        <begin position="575"/>
        <end position="594"/>
    </location>
</feature>